<dbReference type="Pfam" id="PF00361">
    <property type="entry name" value="Proton_antipo_M"/>
    <property type="match status" value="1"/>
</dbReference>
<dbReference type="EC" id="7.1.1.2" evidence="3 16"/>
<proteinExistence type="inferred from homology"/>
<dbReference type="GO" id="GO:0042773">
    <property type="term" value="P:ATP synthesis coupled electron transport"/>
    <property type="evidence" value="ECO:0007669"/>
    <property type="project" value="InterPro"/>
</dbReference>
<feature type="domain" description="NADH:quinone oxidoreductase/Mrp antiporter transmembrane" evidence="17">
    <location>
        <begin position="89"/>
        <end position="369"/>
    </location>
</feature>
<keyword evidence="9 16" id="KW-0249">Electron transport</keyword>
<feature type="transmembrane region" description="Helical" evidence="16">
    <location>
        <begin position="7"/>
        <end position="25"/>
    </location>
</feature>
<evidence type="ECO:0000256" key="3">
    <source>
        <dbReference type="ARBA" id="ARBA00012944"/>
    </source>
</evidence>
<evidence type="ECO:0000256" key="2">
    <source>
        <dbReference type="ARBA" id="ARBA00009025"/>
    </source>
</evidence>
<sequence>MASSVTTLTYVSVVTLLAMITPIFYSLTYSTFTYIEDMLVGYNDINMLLCFLTVSVITMIIIVTNFMSVYYFFLHMSLGLVLLGCFSVNTLLSFYILFEISLVPILLMIITWGYQPERLQAGLYMIMYTVFGSMPLLVIILYIYINTNTMNIYWLMLFNVMNMNTPMMLSLLAFLMKLPVYSFHLWLPKAHVEAPLGGSMILAAVLLKLGGYGMYLMNMILISSNSVSLMCLISMCLWGGLLASVLCLLQSDIKAMIAYSSIVHMSVVVMGLFSNTSWGLLSATVTMLAHGWTSSGLFLIAFVTYSLVGSRSFNYSKGMLNIMPLLSIGWFSLCIVNMSAPPSINFVGELMAVPVSVLLSMGLLLVLISIMFSSVGYNMLLYSKINHGPISNYLNQSKPITMNSLLGISGHLLPLIMILNLQIAGFCTVCCMNSKIIFDLQNQCFK</sequence>
<feature type="transmembrane region" description="Helical" evidence="16">
    <location>
        <begin position="400"/>
        <end position="423"/>
    </location>
</feature>
<keyword evidence="13 16" id="KW-0496">Mitochondrion</keyword>
<geneLocation type="mitochondrion" evidence="18"/>
<dbReference type="GO" id="GO:0015990">
    <property type="term" value="P:electron transport coupled proton transport"/>
    <property type="evidence" value="ECO:0007669"/>
    <property type="project" value="TreeGrafter"/>
</dbReference>
<dbReference type="PANTHER" id="PTHR43507:SF20">
    <property type="entry name" value="NADH-UBIQUINONE OXIDOREDUCTASE CHAIN 4"/>
    <property type="match status" value="1"/>
</dbReference>
<organism evidence="18">
    <name type="scientific">Camaena cicatricosa</name>
    <name type="common">Land snail</name>
    <dbReference type="NCBI Taxonomy" id="1550735"/>
    <lineage>
        <taxon>Eukaryota</taxon>
        <taxon>Metazoa</taxon>
        <taxon>Spiralia</taxon>
        <taxon>Lophotrochozoa</taxon>
        <taxon>Mollusca</taxon>
        <taxon>Gastropoda</taxon>
        <taxon>Heterobranchia</taxon>
        <taxon>Euthyneura</taxon>
        <taxon>Panpulmonata</taxon>
        <taxon>Eupulmonata</taxon>
        <taxon>Stylommatophora</taxon>
        <taxon>Helicina</taxon>
        <taxon>Camaenoidea</taxon>
        <taxon>Camaenidae</taxon>
        <taxon>Camaena</taxon>
    </lineage>
</organism>
<name>A0A0A0QMV0_CAMCI</name>
<keyword evidence="12 16" id="KW-0830">Ubiquinone</keyword>
<dbReference type="GO" id="GO:0048039">
    <property type="term" value="F:ubiquinone binding"/>
    <property type="evidence" value="ECO:0007669"/>
    <property type="project" value="TreeGrafter"/>
</dbReference>
<feature type="transmembrane region" description="Helical" evidence="16">
    <location>
        <begin position="151"/>
        <end position="175"/>
    </location>
</feature>
<accession>A0A0A0QMV0</accession>
<dbReference type="InterPro" id="IPR003918">
    <property type="entry name" value="NADH_UbQ_OxRdtase"/>
</dbReference>
<comment type="subcellular location">
    <subcellularLocation>
        <location evidence="1 16">Mitochondrion membrane</location>
        <topology evidence="1 16">Multi-pass membrane protein</topology>
    </subcellularLocation>
</comment>
<reference evidence="18" key="1">
    <citation type="journal article" date="2014" name="Zookeys">
        <title>The mitochondrial genome of the land snail Camaena cicatricosa (Muller, 1774) (Stylommatophora, Camaenidae): the first complete sequence in the family Camaenidae.</title>
        <authorList>
            <person name="Wang P."/>
            <person name="Yang H.-F."/>
            <person name="Zhou W.-C."/>
            <person name="Hwang C.-C."/>
            <person name="Zhang W.-H."/>
            <person name="Qian Z.-X."/>
        </authorList>
    </citation>
    <scope>NUCLEOTIDE SEQUENCE</scope>
</reference>
<evidence type="ECO:0000256" key="12">
    <source>
        <dbReference type="ARBA" id="ARBA00023075"/>
    </source>
</evidence>
<evidence type="ECO:0000256" key="16">
    <source>
        <dbReference type="RuleBase" id="RU003297"/>
    </source>
</evidence>
<keyword evidence="5 16" id="KW-0813">Transport</keyword>
<dbReference type="GeneID" id="22158137"/>
<evidence type="ECO:0000256" key="6">
    <source>
        <dbReference type="ARBA" id="ARBA00022660"/>
    </source>
</evidence>
<evidence type="ECO:0000259" key="17">
    <source>
        <dbReference type="Pfam" id="PF00361"/>
    </source>
</evidence>
<keyword evidence="8" id="KW-1278">Translocase</keyword>
<feature type="transmembrane region" description="Helical" evidence="16">
    <location>
        <begin position="121"/>
        <end position="145"/>
    </location>
</feature>
<dbReference type="CTD" id="4538"/>
<feature type="transmembrane region" description="Helical" evidence="16">
    <location>
        <begin position="45"/>
        <end position="63"/>
    </location>
</feature>
<keyword evidence="7 16" id="KW-0812">Transmembrane</keyword>
<feature type="transmembrane region" description="Helical" evidence="16">
    <location>
        <begin position="196"/>
        <end position="215"/>
    </location>
</feature>
<feature type="transmembrane region" description="Helical" evidence="16">
    <location>
        <begin position="227"/>
        <end position="249"/>
    </location>
</feature>
<comment type="similarity">
    <text evidence="2 16">Belongs to the complex I subunit 4 family.</text>
</comment>
<dbReference type="GO" id="GO:0003954">
    <property type="term" value="F:NADH dehydrogenase activity"/>
    <property type="evidence" value="ECO:0007669"/>
    <property type="project" value="TreeGrafter"/>
</dbReference>
<dbReference type="GO" id="GO:0008137">
    <property type="term" value="F:NADH dehydrogenase (ubiquinone) activity"/>
    <property type="evidence" value="ECO:0007669"/>
    <property type="project" value="UniProtKB-UniRule"/>
</dbReference>
<gene>
    <name evidence="18" type="primary">ND4</name>
</gene>
<feature type="transmembrane region" description="Helical" evidence="16">
    <location>
        <begin position="287"/>
        <end position="308"/>
    </location>
</feature>
<feature type="transmembrane region" description="Helical" evidence="16">
    <location>
        <begin position="352"/>
        <end position="380"/>
    </location>
</feature>
<evidence type="ECO:0000256" key="1">
    <source>
        <dbReference type="ARBA" id="ARBA00004225"/>
    </source>
</evidence>
<protein>
    <recommendedName>
        <fullName evidence="4 16">NADH-ubiquinone oxidoreductase chain 4</fullName>
        <ecNumber evidence="3 16">7.1.1.2</ecNumber>
    </recommendedName>
</protein>
<evidence type="ECO:0000256" key="5">
    <source>
        <dbReference type="ARBA" id="ARBA00022448"/>
    </source>
</evidence>
<keyword evidence="10 16" id="KW-1133">Transmembrane helix</keyword>
<evidence type="ECO:0000256" key="14">
    <source>
        <dbReference type="ARBA" id="ARBA00023136"/>
    </source>
</evidence>
<comment type="function">
    <text evidence="16">Core subunit of the mitochondrial membrane respiratory chain NADH dehydrogenase (Complex I) which catalyzes electron transfer from NADH through the respiratory chain, using ubiquinone as an electron acceptor. Essential for the catalytic activity and assembly of complex I.</text>
</comment>
<keyword evidence="14 16" id="KW-0472">Membrane</keyword>
<evidence type="ECO:0000256" key="7">
    <source>
        <dbReference type="ARBA" id="ARBA00022692"/>
    </source>
</evidence>
<dbReference type="EMBL" id="KM365408">
    <property type="protein sequence ID" value="AIS20799.1"/>
    <property type="molecule type" value="Genomic_DNA"/>
</dbReference>
<evidence type="ECO:0000256" key="11">
    <source>
        <dbReference type="ARBA" id="ARBA00023027"/>
    </source>
</evidence>
<feature type="transmembrane region" description="Helical" evidence="16">
    <location>
        <begin position="256"/>
        <end position="275"/>
    </location>
</feature>
<comment type="catalytic activity">
    <reaction evidence="15 16">
        <text>a ubiquinone + NADH + 5 H(+)(in) = a ubiquinol + NAD(+) + 4 H(+)(out)</text>
        <dbReference type="Rhea" id="RHEA:29091"/>
        <dbReference type="Rhea" id="RHEA-COMP:9565"/>
        <dbReference type="Rhea" id="RHEA-COMP:9566"/>
        <dbReference type="ChEBI" id="CHEBI:15378"/>
        <dbReference type="ChEBI" id="CHEBI:16389"/>
        <dbReference type="ChEBI" id="CHEBI:17976"/>
        <dbReference type="ChEBI" id="CHEBI:57540"/>
        <dbReference type="ChEBI" id="CHEBI:57945"/>
        <dbReference type="EC" id="7.1.1.2"/>
    </reaction>
</comment>
<dbReference type="PRINTS" id="PR01437">
    <property type="entry name" value="NUOXDRDTASE4"/>
</dbReference>
<dbReference type="RefSeq" id="YP_009104601.1">
    <property type="nucleotide sequence ID" value="NC_025511.1"/>
</dbReference>
<evidence type="ECO:0000256" key="15">
    <source>
        <dbReference type="ARBA" id="ARBA00049551"/>
    </source>
</evidence>
<evidence type="ECO:0000256" key="13">
    <source>
        <dbReference type="ARBA" id="ARBA00023128"/>
    </source>
</evidence>
<dbReference type="PANTHER" id="PTHR43507">
    <property type="entry name" value="NADH-UBIQUINONE OXIDOREDUCTASE CHAIN 4"/>
    <property type="match status" value="1"/>
</dbReference>
<evidence type="ECO:0000256" key="8">
    <source>
        <dbReference type="ARBA" id="ARBA00022967"/>
    </source>
</evidence>
<dbReference type="AlphaFoldDB" id="A0A0A0QMV0"/>
<keyword evidence="6 16" id="KW-0679">Respiratory chain</keyword>
<feature type="transmembrane region" description="Helical" evidence="16">
    <location>
        <begin position="95"/>
        <end position="114"/>
    </location>
</feature>
<evidence type="ECO:0000313" key="18">
    <source>
        <dbReference type="EMBL" id="AIS20799.1"/>
    </source>
</evidence>
<feature type="transmembrane region" description="Helical" evidence="16">
    <location>
        <begin position="320"/>
        <end position="340"/>
    </location>
</feature>
<evidence type="ECO:0000256" key="4">
    <source>
        <dbReference type="ARBA" id="ARBA00021006"/>
    </source>
</evidence>
<dbReference type="InterPro" id="IPR001750">
    <property type="entry name" value="ND/Mrp_TM"/>
</dbReference>
<keyword evidence="11 16" id="KW-0520">NAD</keyword>
<evidence type="ECO:0000256" key="9">
    <source>
        <dbReference type="ARBA" id="ARBA00022982"/>
    </source>
</evidence>
<dbReference type="GO" id="GO:0031966">
    <property type="term" value="C:mitochondrial membrane"/>
    <property type="evidence" value="ECO:0007669"/>
    <property type="project" value="UniProtKB-SubCell"/>
</dbReference>
<evidence type="ECO:0000256" key="10">
    <source>
        <dbReference type="ARBA" id="ARBA00022989"/>
    </source>
</evidence>
<feature type="transmembrane region" description="Helical" evidence="16">
    <location>
        <begin position="70"/>
        <end position="89"/>
    </location>
</feature>